<dbReference type="Pfam" id="PF04265">
    <property type="entry name" value="TPK_B1_binding"/>
    <property type="match status" value="1"/>
</dbReference>
<protein>
    <recommendedName>
        <fullName evidence="5">Thiamin pyrophosphokinase thiamin-binding domain-containing protein</fullName>
    </recommendedName>
</protein>
<dbReference type="PANTHER" id="PTHR13622">
    <property type="entry name" value="THIAMIN PYROPHOSPHOKINASE"/>
    <property type="match status" value="1"/>
</dbReference>
<evidence type="ECO:0000313" key="6">
    <source>
        <dbReference type="EMBL" id="KAJ8903330.1"/>
    </source>
</evidence>
<dbReference type="GO" id="GO:0004788">
    <property type="term" value="F:thiamine diphosphokinase activity"/>
    <property type="evidence" value="ECO:0007669"/>
    <property type="project" value="InterPro"/>
</dbReference>
<keyword evidence="1" id="KW-0808">Transferase</keyword>
<accession>A0AAV8ULA4</accession>
<dbReference type="SMART" id="SM00983">
    <property type="entry name" value="TPK_B1_binding"/>
    <property type="match status" value="1"/>
</dbReference>
<dbReference type="AlphaFoldDB" id="A0AAV8ULA4"/>
<dbReference type="EMBL" id="JAMWBK010000007">
    <property type="protein sequence ID" value="KAJ8903330.1"/>
    <property type="molecule type" value="Genomic_DNA"/>
</dbReference>
<gene>
    <name evidence="6" type="ORF">NDN08_004438</name>
</gene>
<dbReference type="InterPro" id="IPR036371">
    <property type="entry name" value="TPK_B1-bd_sf"/>
</dbReference>
<dbReference type="PANTHER" id="PTHR13622:SF8">
    <property type="entry name" value="THIAMIN PYROPHOSPHOKINASE 1"/>
    <property type="match status" value="1"/>
</dbReference>
<organism evidence="6 7">
    <name type="scientific">Rhodosorus marinus</name>
    <dbReference type="NCBI Taxonomy" id="101924"/>
    <lineage>
        <taxon>Eukaryota</taxon>
        <taxon>Rhodophyta</taxon>
        <taxon>Stylonematophyceae</taxon>
        <taxon>Stylonematales</taxon>
        <taxon>Stylonemataceae</taxon>
        <taxon>Rhodosorus</taxon>
    </lineage>
</organism>
<comment type="caution">
    <text evidence="6">The sequence shown here is derived from an EMBL/GenBank/DDBJ whole genome shotgun (WGS) entry which is preliminary data.</text>
</comment>
<evidence type="ECO:0000313" key="7">
    <source>
        <dbReference type="Proteomes" id="UP001157974"/>
    </source>
</evidence>
<evidence type="ECO:0000256" key="2">
    <source>
        <dbReference type="ARBA" id="ARBA00022741"/>
    </source>
</evidence>
<evidence type="ECO:0000256" key="3">
    <source>
        <dbReference type="ARBA" id="ARBA00022777"/>
    </source>
</evidence>
<keyword evidence="3" id="KW-0418">Kinase</keyword>
<dbReference type="NCBIfam" id="TIGR01378">
    <property type="entry name" value="thi_PPkinase"/>
    <property type="match status" value="1"/>
</dbReference>
<dbReference type="CDD" id="cd07995">
    <property type="entry name" value="TPK"/>
    <property type="match status" value="1"/>
</dbReference>
<name>A0AAV8ULA4_9RHOD</name>
<keyword evidence="7" id="KW-1185">Reference proteome</keyword>
<evidence type="ECO:0000259" key="5">
    <source>
        <dbReference type="SMART" id="SM00983"/>
    </source>
</evidence>
<keyword evidence="2" id="KW-0547">Nucleotide-binding</keyword>
<dbReference type="Proteomes" id="UP001157974">
    <property type="component" value="Unassembled WGS sequence"/>
</dbReference>
<dbReference type="SUPFAM" id="SSF63999">
    <property type="entry name" value="Thiamin pyrophosphokinase, catalytic domain"/>
    <property type="match status" value="1"/>
</dbReference>
<dbReference type="GO" id="GO:0009229">
    <property type="term" value="P:thiamine diphosphate biosynthetic process"/>
    <property type="evidence" value="ECO:0007669"/>
    <property type="project" value="InterPro"/>
</dbReference>
<dbReference type="InterPro" id="IPR036759">
    <property type="entry name" value="TPK_catalytic_sf"/>
</dbReference>
<keyword evidence="4" id="KW-0067">ATP-binding</keyword>
<feature type="domain" description="Thiamin pyrophosphokinase thiamin-binding" evidence="5">
    <location>
        <begin position="165"/>
        <end position="230"/>
    </location>
</feature>
<evidence type="ECO:0000256" key="4">
    <source>
        <dbReference type="ARBA" id="ARBA00022840"/>
    </source>
</evidence>
<dbReference type="InterPro" id="IPR007373">
    <property type="entry name" value="Thiamin_PyroPKinase_B1-bd"/>
</dbReference>
<dbReference type="Gene3D" id="3.40.50.10240">
    <property type="entry name" value="Thiamin pyrophosphokinase, catalytic domain"/>
    <property type="match status" value="1"/>
</dbReference>
<dbReference type="GO" id="GO:0005524">
    <property type="term" value="F:ATP binding"/>
    <property type="evidence" value="ECO:0007669"/>
    <property type="project" value="UniProtKB-KW"/>
</dbReference>
<dbReference type="GO" id="GO:0030975">
    <property type="term" value="F:thiamine binding"/>
    <property type="evidence" value="ECO:0007669"/>
    <property type="project" value="InterPro"/>
</dbReference>
<dbReference type="Pfam" id="PF04263">
    <property type="entry name" value="TPK_catalytic"/>
    <property type="match status" value="1"/>
</dbReference>
<sequence length="238" mass="25922">MGNRASMVRTVSSHLFEESHKTLCVILLNHELPSWTPAVWERAQVRLCADGGANRLSDQFPSSPPPMTIIGDLDSIRKDVLDKYCKQGATVVNLSHDQDSTDMQKCVRHFVDSYVTESLHVIALGGLGGRIDHTISNLSNLLAFSQIPIVLVGDGNAAFLLRAKEKSRIEVDVENEGPGCGIIPFGGPATVTSNGLKWNLSNDEMKLGALISTSNEILSPVVEVDTDGNLLWIFEVEK</sequence>
<dbReference type="GO" id="GO:0006772">
    <property type="term" value="P:thiamine metabolic process"/>
    <property type="evidence" value="ECO:0007669"/>
    <property type="project" value="InterPro"/>
</dbReference>
<dbReference type="InterPro" id="IPR007371">
    <property type="entry name" value="TPK_catalytic"/>
</dbReference>
<proteinExistence type="predicted"/>
<reference evidence="6 7" key="1">
    <citation type="journal article" date="2023" name="Nat. Commun.">
        <title>Origin of minicircular mitochondrial genomes in red algae.</title>
        <authorList>
            <person name="Lee Y."/>
            <person name="Cho C.H."/>
            <person name="Lee Y.M."/>
            <person name="Park S.I."/>
            <person name="Yang J.H."/>
            <person name="West J.A."/>
            <person name="Bhattacharya D."/>
            <person name="Yoon H.S."/>
        </authorList>
    </citation>
    <scope>NUCLEOTIDE SEQUENCE [LARGE SCALE GENOMIC DNA]</scope>
    <source>
        <strain evidence="6 7">CCMP1338</strain>
        <tissue evidence="6">Whole cell</tissue>
    </source>
</reference>
<dbReference type="InterPro" id="IPR006282">
    <property type="entry name" value="Thi_PPkinase"/>
</dbReference>
<dbReference type="SUPFAM" id="SSF63862">
    <property type="entry name" value="Thiamin pyrophosphokinase, substrate-binding domain"/>
    <property type="match status" value="1"/>
</dbReference>
<dbReference type="GO" id="GO:0016301">
    <property type="term" value="F:kinase activity"/>
    <property type="evidence" value="ECO:0007669"/>
    <property type="project" value="UniProtKB-KW"/>
</dbReference>
<evidence type="ECO:0000256" key="1">
    <source>
        <dbReference type="ARBA" id="ARBA00022679"/>
    </source>
</evidence>